<feature type="non-terminal residue" evidence="2">
    <location>
        <position position="71"/>
    </location>
</feature>
<dbReference type="Proteomes" id="UP000886520">
    <property type="component" value="Chromosome 19"/>
</dbReference>
<evidence type="ECO:0000313" key="2">
    <source>
        <dbReference type="EMBL" id="KAI5065057.1"/>
    </source>
</evidence>
<dbReference type="AlphaFoldDB" id="A0A9D4UC40"/>
<evidence type="ECO:0000313" key="3">
    <source>
        <dbReference type="Proteomes" id="UP000886520"/>
    </source>
</evidence>
<evidence type="ECO:0000256" key="1">
    <source>
        <dbReference type="SAM" id="MobiDB-lite"/>
    </source>
</evidence>
<organism evidence="2 3">
    <name type="scientific">Adiantum capillus-veneris</name>
    <name type="common">Maidenhair fern</name>
    <dbReference type="NCBI Taxonomy" id="13818"/>
    <lineage>
        <taxon>Eukaryota</taxon>
        <taxon>Viridiplantae</taxon>
        <taxon>Streptophyta</taxon>
        <taxon>Embryophyta</taxon>
        <taxon>Tracheophyta</taxon>
        <taxon>Polypodiopsida</taxon>
        <taxon>Polypodiidae</taxon>
        <taxon>Polypodiales</taxon>
        <taxon>Pteridineae</taxon>
        <taxon>Pteridaceae</taxon>
        <taxon>Vittarioideae</taxon>
        <taxon>Adiantum</taxon>
    </lineage>
</organism>
<comment type="caution">
    <text evidence="2">The sequence shown here is derived from an EMBL/GenBank/DDBJ whole genome shotgun (WGS) entry which is preliminary data.</text>
</comment>
<feature type="compositionally biased region" description="Basic and acidic residues" evidence="1">
    <location>
        <begin position="59"/>
        <end position="71"/>
    </location>
</feature>
<gene>
    <name evidence="2" type="ORF">GOP47_0019752</name>
</gene>
<name>A0A9D4UC40_ADICA</name>
<protein>
    <submittedName>
        <fullName evidence="2">Uncharacterized protein</fullName>
    </submittedName>
</protein>
<keyword evidence="3" id="KW-1185">Reference proteome</keyword>
<dbReference type="EMBL" id="JABFUD020000019">
    <property type="protein sequence ID" value="KAI5065057.1"/>
    <property type="molecule type" value="Genomic_DNA"/>
</dbReference>
<reference evidence="2" key="1">
    <citation type="submission" date="2021-01" db="EMBL/GenBank/DDBJ databases">
        <title>Adiantum capillus-veneris genome.</title>
        <authorList>
            <person name="Fang Y."/>
            <person name="Liao Q."/>
        </authorList>
    </citation>
    <scope>NUCLEOTIDE SEQUENCE</scope>
    <source>
        <strain evidence="2">H3</strain>
        <tissue evidence="2">Leaf</tissue>
    </source>
</reference>
<sequence length="71" mass="7864">YPSRGGMAASRGLSVILPPNLKFVDKLHPPNVGHSSHLPRCQLVTRGGESKQRKARMHAKGEVTHVGDWRR</sequence>
<accession>A0A9D4UC40</accession>
<feature type="region of interest" description="Disordered" evidence="1">
    <location>
        <begin position="47"/>
        <end position="71"/>
    </location>
</feature>
<proteinExistence type="predicted"/>